<dbReference type="EMBL" id="BMAR01000032">
    <property type="protein sequence ID" value="GFR49697.1"/>
    <property type="molecule type" value="Genomic_DNA"/>
</dbReference>
<accession>A0AAD3DYR6</accession>
<keyword evidence="3" id="KW-1185">Reference proteome</keyword>
<sequence>MSAAIAGNPSSASLPANPAAATNPSSTTTPTTTTATPTITECRAVGVVERPEAINELANLLRSLCASYSSHATHTVVLRLPLPPPAGGGAPPGGSSTQLRLVRRLPGNVVASHHGGPGAGGPRHPFLDDPPERWEVRYEGPPLQGPALNSLPASMREVAEAGCWGAGVLDFWKTLGGKLEYETYREGNEYNIVFHGQEIKVILAVVYSLQEPHVLRDAGSVRRVG</sequence>
<reference evidence="2 3" key="1">
    <citation type="journal article" date="2021" name="Sci. Rep.">
        <title>Genome sequencing of the multicellular alga Astrephomene provides insights into convergent evolution of germ-soma differentiation.</title>
        <authorList>
            <person name="Yamashita S."/>
            <person name="Yamamoto K."/>
            <person name="Matsuzaki R."/>
            <person name="Suzuki S."/>
            <person name="Yamaguchi H."/>
            <person name="Hirooka S."/>
            <person name="Minakuchi Y."/>
            <person name="Miyagishima S."/>
            <person name="Kawachi M."/>
            <person name="Toyoda A."/>
            <person name="Nozaki H."/>
        </authorList>
    </citation>
    <scope>NUCLEOTIDE SEQUENCE [LARGE SCALE GENOMIC DNA]</scope>
    <source>
        <strain evidence="2 3">NIES-4017</strain>
    </source>
</reference>
<evidence type="ECO:0000256" key="1">
    <source>
        <dbReference type="SAM" id="MobiDB-lite"/>
    </source>
</evidence>
<dbReference type="AlphaFoldDB" id="A0AAD3DYR6"/>
<name>A0AAD3DYR6_9CHLO</name>
<proteinExistence type="predicted"/>
<dbReference type="Gene3D" id="2.40.320.10">
    <property type="entry name" value="Hypothetical Protein Pfu-838710-001"/>
    <property type="match status" value="1"/>
</dbReference>
<feature type="compositionally biased region" description="Low complexity" evidence="1">
    <location>
        <begin position="8"/>
        <end position="37"/>
    </location>
</feature>
<protein>
    <submittedName>
        <fullName evidence="2">Uncharacterized protein</fullName>
    </submittedName>
</protein>
<evidence type="ECO:0000313" key="2">
    <source>
        <dbReference type="EMBL" id="GFR49697.1"/>
    </source>
</evidence>
<dbReference type="Proteomes" id="UP001054857">
    <property type="component" value="Unassembled WGS sequence"/>
</dbReference>
<comment type="caution">
    <text evidence="2">The sequence shown here is derived from an EMBL/GenBank/DDBJ whole genome shotgun (WGS) entry which is preliminary data.</text>
</comment>
<gene>
    <name evidence="2" type="ORF">Agub_g11847</name>
</gene>
<feature type="non-terminal residue" evidence="2">
    <location>
        <position position="225"/>
    </location>
</feature>
<organism evidence="2 3">
    <name type="scientific">Astrephomene gubernaculifera</name>
    <dbReference type="NCBI Taxonomy" id="47775"/>
    <lineage>
        <taxon>Eukaryota</taxon>
        <taxon>Viridiplantae</taxon>
        <taxon>Chlorophyta</taxon>
        <taxon>core chlorophytes</taxon>
        <taxon>Chlorophyceae</taxon>
        <taxon>CS clade</taxon>
        <taxon>Chlamydomonadales</taxon>
        <taxon>Astrephomenaceae</taxon>
        <taxon>Astrephomene</taxon>
    </lineage>
</organism>
<feature type="region of interest" description="Disordered" evidence="1">
    <location>
        <begin position="1"/>
        <end position="37"/>
    </location>
</feature>
<evidence type="ECO:0000313" key="3">
    <source>
        <dbReference type="Proteomes" id="UP001054857"/>
    </source>
</evidence>